<keyword evidence="11" id="KW-1185">Reference proteome</keyword>
<keyword evidence="4" id="KW-0106">Calcium</keyword>
<evidence type="ECO:0000256" key="3">
    <source>
        <dbReference type="ARBA" id="ARBA00022737"/>
    </source>
</evidence>
<feature type="region of interest" description="Disordered" evidence="8">
    <location>
        <begin position="1"/>
        <end position="90"/>
    </location>
</feature>
<dbReference type="InterPro" id="IPR002126">
    <property type="entry name" value="Cadherin-like_dom"/>
</dbReference>
<dbReference type="SMART" id="SM00736">
    <property type="entry name" value="CADG"/>
    <property type="match status" value="2"/>
</dbReference>
<dbReference type="Gene3D" id="2.60.40.60">
    <property type="entry name" value="Cadherins"/>
    <property type="match status" value="2"/>
</dbReference>
<evidence type="ECO:0000313" key="10">
    <source>
        <dbReference type="EMBL" id="TPD60025.1"/>
    </source>
</evidence>
<dbReference type="CDD" id="cd11304">
    <property type="entry name" value="Cadherin_repeat"/>
    <property type="match status" value="2"/>
</dbReference>
<evidence type="ECO:0000256" key="4">
    <source>
        <dbReference type="ARBA" id="ARBA00022837"/>
    </source>
</evidence>
<organism evidence="10 11">
    <name type="scientific">Emcibacter nanhaiensis</name>
    <dbReference type="NCBI Taxonomy" id="1505037"/>
    <lineage>
        <taxon>Bacteria</taxon>
        <taxon>Pseudomonadati</taxon>
        <taxon>Pseudomonadota</taxon>
        <taxon>Alphaproteobacteria</taxon>
        <taxon>Emcibacterales</taxon>
        <taxon>Emcibacteraceae</taxon>
        <taxon>Emcibacter</taxon>
    </lineage>
</organism>
<comment type="subcellular location">
    <subcellularLocation>
        <location evidence="1">Membrane</location>
    </subcellularLocation>
</comment>
<dbReference type="EMBL" id="VFIY01000009">
    <property type="protein sequence ID" value="TPD60025.1"/>
    <property type="molecule type" value="Genomic_DNA"/>
</dbReference>
<dbReference type="Pfam" id="PF05345">
    <property type="entry name" value="He_PIG"/>
    <property type="match status" value="1"/>
</dbReference>
<evidence type="ECO:0000256" key="5">
    <source>
        <dbReference type="ARBA" id="ARBA00022889"/>
    </source>
</evidence>
<dbReference type="InterPro" id="IPR050971">
    <property type="entry name" value="Cadherin-domain_protein"/>
</dbReference>
<dbReference type="RefSeq" id="WP_139940689.1">
    <property type="nucleotide sequence ID" value="NZ_JBHSYP010000009.1"/>
</dbReference>
<evidence type="ECO:0000256" key="2">
    <source>
        <dbReference type="ARBA" id="ARBA00022692"/>
    </source>
</evidence>
<dbReference type="InterPro" id="IPR015919">
    <property type="entry name" value="Cadherin-like_sf"/>
</dbReference>
<dbReference type="Pfam" id="PF00028">
    <property type="entry name" value="Cadherin"/>
    <property type="match status" value="1"/>
</dbReference>
<dbReference type="GO" id="GO:0005911">
    <property type="term" value="C:cell-cell junction"/>
    <property type="evidence" value="ECO:0007669"/>
    <property type="project" value="TreeGrafter"/>
</dbReference>
<feature type="domain" description="Cadherin" evidence="9">
    <location>
        <begin position="631"/>
        <end position="729"/>
    </location>
</feature>
<gene>
    <name evidence="10" type="ORF">FIV46_09480</name>
</gene>
<dbReference type="OrthoDB" id="6756629at2"/>
<keyword evidence="6" id="KW-1133">Transmembrane helix</keyword>
<dbReference type="SMART" id="SM00112">
    <property type="entry name" value="CA"/>
    <property type="match status" value="2"/>
</dbReference>
<name>A0A501PIK0_9PROT</name>
<keyword evidence="5" id="KW-0130">Cell adhesion</keyword>
<protein>
    <recommendedName>
        <fullName evidence="9">Cadherin domain-containing protein</fullName>
    </recommendedName>
</protein>
<keyword evidence="2" id="KW-0812">Transmembrane</keyword>
<reference evidence="11" key="1">
    <citation type="submission" date="2019-06" db="EMBL/GenBank/DDBJ databases">
        <title>The complete genome of Emcibacter congregatus ZYLT.</title>
        <authorList>
            <person name="Zhao Z."/>
        </authorList>
    </citation>
    <scope>NUCLEOTIDE SEQUENCE [LARGE SCALE GENOMIC DNA]</scope>
    <source>
        <strain evidence="11">MCCC 1A06723</strain>
    </source>
</reference>
<dbReference type="Gene3D" id="2.60.40.10">
    <property type="entry name" value="Immunoglobulins"/>
    <property type="match status" value="1"/>
</dbReference>
<dbReference type="PROSITE" id="PS50268">
    <property type="entry name" value="CADHERIN_2"/>
    <property type="match status" value="2"/>
</dbReference>
<dbReference type="PANTHER" id="PTHR24025:SF23">
    <property type="entry name" value="NEURAL-CADHERIN"/>
    <property type="match status" value="1"/>
</dbReference>
<dbReference type="InterPro" id="IPR006644">
    <property type="entry name" value="Cadg"/>
</dbReference>
<feature type="compositionally biased region" description="Basic and acidic residues" evidence="8">
    <location>
        <begin position="38"/>
        <end position="73"/>
    </location>
</feature>
<dbReference type="PRINTS" id="PR00205">
    <property type="entry name" value="CADHERIN"/>
</dbReference>
<evidence type="ECO:0000259" key="9">
    <source>
        <dbReference type="PROSITE" id="PS50268"/>
    </source>
</evidence>
<dbReference type="SUPFAM" id="SSF49313">
    <property type="entry name" value="Cadherin-like"/>
    <property type="match status" value="3"/>
</dbReference>
<keyword evidence="3" id="KW-0677">Repeat</keyword>
<sequence length="1105" mass="112141">MAYSKVSKREETKDTDVSRAAGMDVMNGAPSAETRGNSSEKTHKRSETSERISKYEKERSEKTEDDEEKRSDDSETDDVTSDVAEDVPADDGAFQVAYLESSENNLEVDSNEGNPATEAATEEEGWFSSHEALVFGVGALGITAPLWGDEVFGGSDDKLEFIDGNLTIEYLENGTESVLTAEVSGGKGSITFSLEGEDADAFNVDPSTGEVTFKASPDYEMKTSYNITLVGKDNSGTSVSQDIVINIIDVPETVVQGKVAAGLVYDGVTVTLYDADGAVLGTSDVDSNGHYEIVLASDYTGTVLAVATDVNDGEVNYNSEVTGLSYTMTGDLRAAHVIDVAAGATVTLNITPATELAALIMGAGTTTPTADAGTINGVNVAVGTRLGVLGDHNVVTSDVVTVDQSDFSSASDVAQSYGQALAILAGAENVERTGGSQDPVGDSLGVLAAGLSYDSGSGDVSYTDNSSGVAAETLFKDGAAEFDSEAPDGTPFKGSAEQSVVDNGTLTAPTLVSVERGTTSGVGSDGLTAVDSVAYTVTFSEALGATPAVSDFIASLAGASVSAVAPVSGSENVFTVTIDLTSATQDGALSLGIAGGSTIVDKVGLSLASTTPSGSNETYIVDRINEAPAFAQASETASFEENATGVVYTASATDPDPLAANSSLTYSLGGTDAAAFSIDGATGEISFVASPDYEAQDSYAITVTASDGSLTDSQDVTVNVTNVNEAPTSSAVTANSAVTGKAYSFDISGSFSDPDAGDTLSYSASGLPAGLSINSATGVISGTASGVGTGDVTVTATDGGGLTTEQTFSLEVIDQLAFTSNVDNVTNLDVHSNIVLTASEDVTAVSGKMIRIVDDTATGFHGETVTRTFTIDAGDTSQVTISGNTIVIDPTFDLDLGSDYHIEIDAGAFTGASSGLSSDAVSDPTALNFTTVTPGSAQSGGLSAAAASQIMTDTDALAASYSFLDIGGVGNTLAANAAATYDLSGGSYALVFVDADPDPANSGTDFDGVQADADFWVALSEFGADDRIYIDDQASDLSTSANDLSLDFYVHSGSAPSQMQFARATGGISGQSWLDVTVAGSTDGYDNLSALNTALGVTDSAVISG</sequence>
<dbReference type="GO" id="GO:0007156">
    <property type="term" value="P:homophilic cell adhesion via plasma membrane adhesion molecules"/>
    <property type="evidence" value="ECO:0007669"/>
    <property type="project" value="InterPro"/>
</dbReference>
<dbReference type="GO" id="GO:0016020">
    <property type="term" value="C:membrane"/>
    <property type="evidence" value="ECO:0007669"/>
    <property type="project" value="UniProtKB-SubCell"/>
</dbReference>
<evidence type="ECO:0000256" key="1">
    <source>
        <dbReference type="ARBA" id="ARBA00004370"/>
    </source>
</evidence>
<evidence type="ECO:0000256" key="7">
    <source>
        <dbReference type="ARBA" id="ARBA00023136"/>
    </source>
</evidence>
<dbReference type="GO" id="GO:0005509">
    <property type="term" value="F:calcium ion binding"/>
    <property type="evidence" value="ECO:0007669"/>
    <property type="project" value="InterPro"/>
</dbReference>
<accession>A0A501PIK0</accession>
<evidence type="ECO:0000256" key="8">
    <source>
        <dbReference type="SAM" id="MobiDB-lite"/>
    </source>
</evidence>
<feature type="domain" description="Cadherin" evidence="9">
    <location>
        <begin position="181"/>
        <end position="259"/>
    </location>
</feature>
<comment type="caution">
    <text evidence="10">The sequence shown here is derived from an EMBL/GenBank/DDBJ whole genome shotgun (WGS) entry which is preliminary data.</text>
</comment>
<evidence type="ECO:0000313" key="11">
    <source>
        <dbReference type="Proteomes" id="UP000319148"/>
    </source>
</evidence>
<feature type="compositionally biased region" description="Basic and acidic residues" evidence="8">
    <location>
        <begin position="7"/>
        <end position="17"/>
    </location>
</feature>
<keyword evidence="7" id="KW-0472">Membrane</keyword>
<evidence type="ECO:0000256" key="6">
    <source>
        <dbReference type="ARBA" id="ARBA00022989"/>
    </source>
</evidence>
<feature type="compositionally biased region" description="Acidic residues" evidence="8">
    <location>
        <begin position="74"/>
        <end position="89"/>
    </location>
</feature>
<dbReference type="Proteomes" id="UP000319148">
    <property type="component" value="Unassembled WGS sequence"/>
</dbReference>
<proteinExistence type="predicted"/>
<dbReference type="PANTHER" id="PTHR24025">
    <property type="entry name" value="DESMOGLEIN FAMILY MEMBER"/>
    <property type="match status" value="1"/>
</dbReference>
<dbReference type="AlphaFoldDB" id="A0A501PIK0"/>
<dbReference type="InterPro" id="IPR013783">
    <property type="entry name" value="Ig-like_fold"/>
</dbReference>